<dbReference type="NCBIfam" id="NF033664">
    <property type="entry name" value="PACE_transport"/>
    <property type="match status" value="1"/>
</dbReference>
<feature type="domain" description="Chlorhexidine efflux transporter" evidence="2">
    <location>
        <begin position="31"/>
        <end position="92"/>
    </location>
</feature>
<accession>Q39AD6</accession>
<evidence type="ECO:0000256" key="1">
    <source>
        <dbReference type="SAM" id="Phobius"/>
    </source>
</evidence>
<evidence type="ECO:0000313" key="4">
    <source>
        <dbReference type="Proteomes" id="UP000002705"/>
    </source>
</evidence>
<feature type="domain" description="Chlorhexidine efflux transporter" evidence="2">
    <location>
        <begin position="99"/>
        <end position="161"/>
    </location>
</feature>
<proteinExistence type="predicted"/>
<keyword evidence="1" id="KW-0472">Membrane</keyword>
<organism evidence="3 4">
    <name type="scientific">Burkholderia lata (strain ATCC 17760 / DSM 23089 / LMG 22485 / NCIMB 9086 / R18194 / 383)</name>
    <dbReference type="NCBI Taxonomy" id="482957"/>
    <lineage>
        <taxon>Bacteria</taxon>
        <taxon>Pseudomonadati</taxon>
        <taxon>Pseudomonadota</taxon>
        <taxon>Betaproteobacteria</taxon>
        <taxon>Burkholderiales</taxon>
        <taxon>Burkholderiaceae</taxon>
        <taxon>Burkholderia</taxon>
        <taxon>Burkholderia cepacia complex</taxon>
    </lineage>
</organism>
<feature type="transmembrane region" description="Helical" evidence="1">
    <location>
        <begin position="40"/>
        <end position="58"/>
    </location>
</feature>
<evidence type="ECO:0000259" key="2">
    <source>
        <dbReference type="Pfam" id="PF05232"/>
    </source>
</evidence>
<keyword evidence="1" id="KW-0812">Transmembrane</keyword>
<dbReference type="Pfam" id="PF05232">
    <property type="entry name" value="BTP"/>
    <property type="match status" value="2"/>
</dbReference>
<dbReference type="InterPro" id="IPR058208">
    <property type="entry name" value="PACE"/>
</dbReference>
<reference evidence="3" key="1">
    <citation type="submission" date="2005-10" db="EMBL/GenBank/DDBJ databases">
        <title>Complete sequence of chromosome 2 of Burkholderia sp. 383.</title>
        <authorList>
            <consortium name="US DOE Joint Genome Institute"/>
            <person name="Copeland A."/>
            <person name="Lucas S."/>
            <person name="Lapidus A."/>
            <person name="Barry K."/>
            <person name="Detter J.C."/>
            <person name="Glavina T."/>
            <person name="Hammon N."/>
            <person name="Israni S."/>
            <person name="Pitluck S."/>
            <person name="Chain P."/>
            <person name="Malfatti S."/>
            <person name="Shin M."/>
            <person name="Vergez L."/>
            <person name="Schmutz J."/>
            <person name="Larimer F."/>
            <person name="Land M."/>
            <person name="Kyrpides N."/>
            <person name="Lykidis A."/>
            <person name="Richardson P."/>
        </authorList>
    </citation>
    <scope>NUCLEOTIDE SEQUENCE [LARGE SCALE GENOMIC DNA]</scope>
    <source>
        <strain evidence="3">383</strain>
    </source>
</reference>
<dbReference type="AlphaFoldDB" id="Q39AD6"/>
<keyword evidence="4" id="KW-1185">Reference proteome</keyword>
<dbReference type="Proteomes" id="UP000002705">
    <property type="component" value="Chromosome 2"/>
</dbReference>
<gene>
    <name evidence="3" type="ordered locus">Bcep18194_B0461</name>
</gene>
<dbReference type="EMBL" id="CP000152">
    <property type="protein sequence ID" value="ABB10575.1"/>
    <property type="molecule type" value="Genomic_DNA"/>
</dbReference>
<dbReference type="PATRIC" id="fig|482957.22.peg.4055"/>
<evidence type="ECO:0000313" key="3">
    <source>
        <dbReference type="EMBL" id="ABB10575.1"/>
    </source>
</evidence>
<dbReference type="InterPro" id="IPR007896">
    <property type="entry name" value="BTP_bacteria"/>
</dbReference>
<sequence>MKRARNADSLAGRRGTVPRRVASNRRNNVQGLPRRITQAVLYEAIAISCISPVIAAIFKQNLVYSGALSATMSAIALLWNMIFNALFERWEASRRQPARTLGRRILHATGFEGGLIFILVPVVAWWLDISWLDAFVVDIGLFAFFFCYAFVFQWAFDRVFDVPAATKGQ</sequence>
<feature type="transmembrane region" description="Helical" evidence="1">
    <location>
        <begin position="139"/>
        <end position="156"/>
    </location>
</feature>
<dbReference type="KEGG" id="bur:Bcep18194_B0461"/>
<feature type="transmembrane region" description="Helical" evidence="1">
    <location>
        <begin position="108"/>
        <end position="127"/>
    </location>
</feature>
<name>Q39AD6_BURL3</name>
<feature type="transmembrane region" description="Helical" evidence="1">
    <location>
        <begin position="64"/>
        <end position="87"/>
    </location>
</feature>
<dbReference type="HOGENOM" id="CLU_120004_0_0_4"/>
<protein>
    <submittedName>
        <fullName evidence="3">Membrane protein</fullName>
    </submittedName>
</protein>
<keyword evidence="1" id="KW-1133">Transmembrane helix</keyword>